<comment type="subcellular location">
    <subcellularLocation>
        <location evidence="1">Membrane</location>
    </subcellularLocation>
</comment>
<feature type="domain" description="Ephrin RBD" evidence="10">
    <location>
        <begin position="218"/>
        <end position="357"/>
    </location>
</feature>
<dbReference type="InterPro" id="IPR008972">
    <property type="entry name" value="Cupredoxin"/>
</dbReference>
<keyword evidence="9" id="KW-1133">Transmembrane helix</keyword>
<evidence type="ECO:0000256" key="1">
    <source>
        <dbReference type="ARBA" id="ARBA00004370"/>
    </source>
</evidence>
<dbReference type="CDD" id="cd02675">
    <property type="entry name" value="Ephrin_ectodomain"/>
    <property type="match status" value="1"/>
</dbReference>
<keyword evidence="3 7" id="KW-0472">Membrane</keyword>
<accession>A0A914W4E2</accession>
<dbReference type="InterPro" id="IPR001799">
    <property type="entry name" value="Ephrin_RBD"/>
</dbReference>
<dbReference type="InterPro" id="IPR031328">
    <property type="entry name" value="Ephrin"/>
</dbReference>
<dbReference type="PROSITE" id="PS51551">
    <property type="entry name" value="EPHRIN_RBD_2"/>
    <property type="match status" value="1"/>
</dbReference>
<protein>
    <submittedName>
        <fullName evidence="12">Ephrin RBD domain-containing protein</fullName>
    </submittedName>
</protein>
<evidence type="ECO:0000256" key="2">
    <source>
        <dbReference type="ARBA" id="ARBA00022729"/>
    </source>
</evidence>
<dbReference type="PANTHER" id="PTHR11304">
    <property type="entry name" value="EPHRIN"/>
    <property type="match status" value="1"/>
</dbReference>
<dbReference type="Gene3D" id="2.60.40.420">
    <property type="entry name" value="Cupredoxins - blue copper proteins"/>
    <property type="match status" value="1"/>
</dbReference>
<keyword evidence="2" id="KW-0732">Signal</keyword>
<sequence length="494" mass="55270">MVSRRPPPHSLGRKRFGAFTARVRQGGRRRKRLSTVGRQTLERVRLVNWSTTARKPARSIWSRPFCRRLTVTAVGEVNRSRRPLCAIAALCSGQTLSFVFGRKDYCGRRAKVWGEGGAATAAALVRSHFKDTIVGETRRDDAGGEKRSSEEENWHGTKERSDRPRTTNSLEPRHRAPTFPPVALTPLLTNVAVRNVSKPNDVTEQRRVGGARRRASRRRLHLPIAAVRGRGFDISNTDHVIPVRILDRVTFVCPQPMRHAAAEYEYSKLYAVSSWSYDNCELENDSDVKLVGVCQKPHQRSSISMVFRGFTPLPGGLEFLPGQSYYFITTSDGSLAGVDNRKGGLCLNKHMKIKFEVQPDERVATDSDEEATEEEAEVRGPPIEPAPRWPNAHVRHGHPHENAVADEQSTSLRPAVGQEEPSSEDASPTPVMYIIHTKSPDEDLYEPYHHRADQQGYQEDVRAEPDGARRTTGGGWWTIVIAGAMALAAARRNR</sequence>
<dbReference type="Pfam" id="PF00812">
    <property type="entry name" value="Ephrin"/>
    <property type="match status" value="1"/>
</dbReference>
<dbReference type="Proteomes" id="UP000887566">
    <property type="component" value="Unplaced"/>
</dbReference>
<dbReference type="WBParaSite" id="PSAMB.scaffold3147size19469.g20511.t1">
    <property type="protein sequence ID" value="PSAMB.scaffold3147size19469.g20511.t1"/>
    <property type="gene ID" value="PSAMB.scaffold3147size19469.g20511"/>
</dbReference>
<feature type="compositionally biased region" description="Basic and acidic residues" evidence="8">
    <location>
        <begin position="452"/>
        <end position="469"/>
    </location>
</feature>
<name>A0A914W4E2_9BILA</name>
<dbReference type="GO" id="GO:0007411">
    <property type="term" value="P:axon guidance"/>
    <property type="evidence" value="ECO:0007669"/>
    <property type="project" value="TreeGrafter"/>
</dbReference>
<evidence type="ECO:0000256" key="5">
    <source>
        <dbReference type="ARBA" id="ARBA00023180"/>
    </source>
</evidence>
<organism evidence="11 12">
    <name type="scientific">Plectus sambesii</name>
    <dbReference type="NCBI Taxonomy" id="2011161"/>
    <lineage>
        <taxon>Eukaryota</taxon>
        <taxon>Metazoa</taxon>
        <taxon>Ecdysozoa</taxon>
        <taxon>Nematoda</taxon>
        <taxon>Chromadorea</taxon>
        <taxon>Plectida</taxon>
        <taxon>Plectina</taxon>
        <taxon>Plectoidea</taxon>
        <taxon>Plectidae</taxon>
        <taxon>Plectus</taxon>
    </lineage>
</organism>
<keyword evidence="4" id="KW-1015">Disulfide bond</keyword>
<evidence type="ECO:0000256" key="3">
    <source>
        <dbReference type="ARBA" id="ARBA00023136"/>
    </source>
</evidence>
<dbReference type="AlphaFoldDB" id="A0A914W4E2"/>
<dbReference type="GO" id="GO:0005886">
    <property type="term" value="C:plasma membrane"/>
    <property type="evidence" value="ECO:0007669"/>
    <property type="project" value="TreeGrafter"/>
</dbReference>
<feature type="compositionally biased region" description="Acidic residues" evidence="8">
    <location>
        <begin position="366"/>
        <end position="376"/>
    </location>
</feature>
<evidence type="ECO:0000256" key="7">
    <source>
        <dbReference type="RuleBase" id="RU004375"/>
    </source>
</evidence>
<evidence type="ECO:0000256" key="9">
    <source>
        <dbReference type="SAM" id="Phobius"/>
    </source>
</evidence>
<keyword evidence="5" id="KW-0325">Glycoprotein</keyword>
<evidence type="ECO:0000256" key="4">
    <source>
        <dbReference type="ARBA" id="ARBA00023157"/>
    </source>
</evidence>
<feature type="region of interest" description="Disordered" evidence="8">
    <location>
        <begin position="135"/>
        <end position="181"/>
    </location>
</feature>
<evidence type="ECO:0000256" key="6">
    <source>
        <dbReference type="PROSITE-ProRule" id="PRU00884"/>
    </source>
</evidence>
<dbReference type="SUPFAM" id="SSF49503">
    <property type="entry name" value="Cupredoxins"/>
    <property type="match status" value="1"/>
</dbReference>
<feature type="region of interest" description="Disordered" evidence="8">
    <location>
        <begin position="452"/>
        <end position="472"/>
    </location>
</feature>
<dbReference type="PANTHER" id="PTHR11304:SF29">
    <property type="entry name" value="EPHRIN"/>
    <property type="match status" value="1"/>
</dbReference>
<feature type="transmembrane region" description="Helical" evidence="9">
    <location>
        <begin position="474"/>
        <end position="490"/>
    </location>
</feature>
<dbReference type="GO" id="GO:0046875">
    <property type="term" value="F:ephrin receptor binding"/>
    <property type="evidence" value="ECO:0007669"/>
    <property type="project" value="TreeGrafter"/>
</dbReference>
<keyword evidence="9" id="KW-0812">Transmembrane</keyword>
<dbReference type="GO" id="GO:0048013">
    <property type="term" value="P:ephrin receptor signaling pathway"/>
    <property type="evidence" value="ECO:0007669"/>
    <property type="project" value="TreeGrafter"/>
</dbReference>
<evidence type="ECO:0000313" key="12">
    <source>
        <dbReference type="WBParaSite" id="PSAMB.scaffold3147size19469.g20511.t1"/>
    </source>
</evidence>
<reference evidence="12" key="1">
    <citation type="submission" date="2022-11" db="UniProtKB">
        <authorList>
            <consortium name="WormBaseParasite"/>
        </authorList>
    </citation>
    <scope>IDENTIFICATION</scope>
</reference>
<feature type="region of interest" description="Disordered" evidence="8">
    <location>
        <begin position="358"/>
        <end position="430"/>
    </location>
</feature>
<comment type="caution">
    <text evidence="6">Lacks conserved residue(s) required for the propagation of feature annotation.</text>
</comment>
<comment type="similarity">
    <text evidence="6 7">Belongs to the ephrin family.</text>
</comment>
<feature type="compositionally biased region" description="Basic and acidic residues" evidence="8">
    <location>
        <begin position="135"/>
        <end position="165"/>
    </location>
</feature>
<evidence type="ECO:0000259" key="10">
    <source>
        <dbReference type="PROSITE" id="PS51551"/>
    </source>
</evidence>
<evidence type="ECO:0000313" key="11">
    <source>
        <dbReference type="Proteomes" id="UP000887566"/>
    </source>
</evidence>
<dbReference type="PRINTS" id="PR01347">
    <property type="entry name" value="EPHRIN"/>
</dbReference>
<evidence type="ECO:0000256" key="8">
    <source>
        <dbReference type="SAM" id="MobiDB-lite"/>
    </source>
</evidence>
<keyword evidence="11" id="KW-1185">Reference proteome</keyword>
<proteinExistence type="inferred from homology"/>